<feature type="signal peptide" evidence="2">
    <location>
        <begin position="1"/>
        <end position="24"/>
    </location>
</feature>
<proteinExistence type="predicted"/>
<evidence type="ECO:0000313" key="3">
    <source>
        <dbReference type="Proteomes" id="UP000050741"/>
    </source>
</evidence>
<reference evidence="3" key="2">
    <citation type="submission" date="2014-05" db="EMBL/GenBank/DDBJ databases">
        <title>The genome and life-stage specific transcriptomes of Globodera pallida elucidate key aspects of plant parasitism by a cyst nematode.</title>
        <authorList>
            <person name="Cotton J.A."/>
            <person name="Lilley C.J."/>
            <person name="Jones L.M."/>
            <person name="Kikuchi T."/>
            <person name="Reid A.J."/>
            <person name="Thorpe P."/>
            <person name="Tsai I.J."/>
            <person name="Beasley H."/>
            <person name="Blok V."/>
            <person name="Cock P.J.A."/>
            <person name="Van den Akker S.E."/>
            <person name="Holroyd N."/>
            <person name="Hunt M."/>
            <person name="Mantelin S."/>
            <person name="Naghra H."/>
            <person name="Pain A."/>
            <person name="Palomares-Rius J.E."/>
            <person name="Zarowiecki M."/>
            <person name="Berriman M."/>
            <person name="Jones J.T."/>
            <person name="Urwin P.E."/>
        </authorList>
    </citation>
    <scope>NUCLEOTIDE SEQUENCE [LARGE SCALE GENOMIC DNA]</scope>
    <source>
        <strain evidence="3">Lindley</strain>
    </source>
</reference>
<organism evidence="3 4">
    <name type="scientific">Globodera pallida</name>
    <name type="common">Potato cyst nematode worm</name>
    <name type="synonym">Heterodera pallida</name>
    <dbReference type="NCBI Taxonomy" id="36090"/>
    <lineage>
        <taxon>Eukaryota</taxon>
        <taxon>Metazoa</taxon>
        <taxon>Ecdysozoa</taxon>
        <taxon>Nematoda</taxon>
        <taxon>Chromadorea</taxon>
        <taxon>Rhabditida</taxon>
        <taxon>Tylenchina</taxon>
        <taxon>Tylenchomorpha</taxon>
        <taxon>Tylenchoidea</taxon>
        <taxon>Heteroderidae</taxon>
        <taxon>Heteroderinae</taxon>
        <taxon>Globodera</taxon>
    </lineage>
</organism>
<evidence type="ECO:0000313" key="4">
    <source>
        <dbReference type="WBParaSite" id="GPLIN_001159000"/>
    </source>
</evidence>
<keyword evidence="3" id="KW-1185">Reference proteome</keyword>
<dbReference type="AlphaFoldDB" id="A0A183CFD5"/>
<reference evidence="3" key="1">
    <citation type="submission" date="2013-12" db="EMBL/GenBank/DDBJ databases">
        <authorList>
            <person name="Aslett M."/>
        </authorList>
    </citation>
    <scope>NUCLEOTIDE SEQUENCE [LARGE SCALE GENOMIC DNA]</scope>
    <source>
        <strain evidence="3">Lindley</strain>
    </source>
</reference>
<dbReference type="Proteomes" id="UP000050741">
    <property type="component" value="Unassembled WGS sequence"/>
</dbReference>
<feature type="compositionally biased region" description="Basic and acidic residues" evidence="1">
    <location>
        <begin position="80"/>
        <end position="95"/>
    </location>
</feature>
<evidence type="ECO:0000256" key="2">
    <source>
        <dbReference type="SAM" id="SignalP"/>
    </source>
</evidence>
<name>A0A183CFD5_GLOPA</name>
<reference evidence="4" key="3">
    <citation type="submission" date="2016-06" db="UniProtKB">
        <authorList>
            <consortium name="WormBaseParasite"/>
        </authorList>
    </citation>
    <scope>IDENTIFICATION</scope>
</reference>
<evidence type="ECO:0000256" key="1">
    <source>
        <dbReference type="SAM" id="MobiDB-lite"/>
    </source>
</evidence>
<accession>A0A183CFD5</accession>
<feature type="region of interest" description="Disordered" evidence="1">
    <location>
        <begin position="80"/>
        <end position="103"/>
    </location>
</feature>
<sequence length="125" mass="14408">MSGLMWLCAIVFVLAAMYSLPVSAGVNRNKEEPFKLEIKSGNNKMMPTKQKRHMESEMVVKKLLLEHQEKDEARVAEALAKEQEKDEKLQRRAEANAEPNTWRRQKKCGVALEDNFKKTAMTWVS</sequence>
<keyword evidence="2" id="KW-0732">Signal</keyword>
<protein>
    <submittedName>
        <fullName evidence="4">DUF148 domain-containing protein</fullName>
    </submittedName>
</protein>
<dbReference type="WBParaSite" id="GPLIN_001159000">
    <property type="protein sequence ID" value="GPLIN_001159000"/>
    <property type="gene ID" value="GPLIN_001159000"/>
</dbReference>
<feature type="chain" id="PRO_5008147527" evidence="2">
    <location>
        <begin position="25"/>
        <end position="125"/>
    </location>
</feature>